<evidence type="ECO:0000313" key="1">
    <source>
        <dbReference type="EMBL" id="KOS40853.1"/>
    </source>
</evidence>
<accession>A0A0N0RYB7</accession>
<evidence type="ECO:0000313" key="2">
    <source>
        <dbReference type="Proteomes" id="UP000037696"/>
    </source>
</evidence>
<sequence length="98" mass="10581">MSQTKDHTGSAPLSPPLNSFTDRISLLFILSQPLPRQNFSTAIGSSLNLFNSPGLLHLRLPLGSIAGPIRPQIQWLSDRCIPRNTLDSAIPSPGIRPG</sequence>
<gene>
    <name evidence="1" type="ORF">ACN38_g8287</name>
</gene>
<protein>
    <submittedName>
        <fullName evidence="1">Uncharacterized protein</fullName>
    </submittedName>
</protein>
<keyword evidence="2" id="KW-1185">Reference proteome</keyword>
<dbReference type="Proteomes" id="UP000037696">
    <property type="component" value="Unassembled WGS sequence"/>
</dbReference>
<dbReference type="AlphaFoldDB" id="A0A0N0RYB7"/>
<dbReference type="EMBL" id="LHQQ01000149">
    <property type="protein sequence ID" value="KOS40853.1"/>
    <property type="molecule type" value="Genomic_DNA"/>
</dbReference>
<reference evidence="1 2" key="1">
    <citation type="submission" date="2015-08" db="EMBL/GenBank/DDBJ databases">
        <title>Genome sequencing of Penicillium nordicum.</title>
        <authorList>
            <person name="Nguyen H.D."/>
            <person name="Seifert K.A."/>
        </authorList>
    </citation>
    <scope>NUCLEOTIDE SEQUENCE [LARGE SCALE GENOMIC DNA]</scope>
    <source>
        <strain evidence="1 2">DAOMC 185683</strain>
    </source>
</reference>
<organism evidence="1 2">
    <name type="scientific">Penicillium nordicum</name>
    <dbReference type="NCBI Taxonomy" id="229535"/>
    <lineage>
        <taxon>Eukaryota</taxon>
        <taxon>Fungi</taxon>
        <taxon>Dikarya</taxon>
        <taxon>Ascomycota</taxon>
        <taxon>Pezizomycotina</taxon>
        <taxon>Eurotiomycetes</taxon>
        <taxon>Eurotiomycetidae</taxon>
        <taxon>Eurotiales</taxon>
        <taxon>Aspergillaceae</taxon>
        <taxon>Penicillium</taxon>
    </lineage>
</organism>
<name>A0A0N0RYB7_9EURO</name>
<proteinExistence type="predicted"/>
<comment type="caution">
    <text evidence="1">The sequence shown here is derived from an EMBL/GenBank/DDBJ whole genome shotgun (WGS) entry which is preliminary data.</text>
</comment>
<dbReference type="OrthoDB" id="4337197at2759"/>